<feature type="transmembrane region" description="Helical" evidence="1">
    <location>
        <begin position="49"/>
        <end position="70"/>
    </location>
</feature>
<dbReference type="AlphaFoldDB" id="A0A2W4QR08"/>
<gene>
    <name evidence="2" type="ORF">DM484_28520</name>
</gene>
<keyword evidence="1" id="KW-0812">Transmembrane</keyword>
<evidence type="ECO:0000313" key="3">
    <source>
        <dbReference type="Proteomes" id="UP000249396"/>
    </source>
</evidence>
<evidence type="ECO:0000313" key="2">
    <source>
        <dbReference type="EMBL" id="PZN70368.1"/>
    </source>
</evidence>
<organism evidence="2 3">
    <name type="scientific">Candidatus Methylumidiphilus alinenensis</name>
    <dbReference type="NCBI Taxonomy" id="2202197"/>
    <lineage>
        <taxon>Bacteria</taxon>
        <taxon>Pseudomonadati</taxon>
        <taxon>Pseudomonadota</taxon>
        <taxon>Gammaproteobacteria</taxon>
        <taxon>Methylococcales</taxon>
        <taxon>Candidatus Methylumidiphilus</taxon>
    </lineage>
</organism>
<sequence length="161" mass="18410">MQIPHVFQAQALHVFQALRVRMKPKLSQSMQLPQSLQPLQPPNKPKRRLPWFLALNALFLGLAALVFALLNRQWGQGGLEAADAWLRAASPWFLGFRIILIVATLCLWPQGIDLLARRCQWPDERRAFMLGLRWRLALWLVAVELVLVQNGYAAWVRLLGG</sequence>
<keyword evidence="1" id="KW-1133">Transmembrane helix</keyword>
<feature type="transmembrane region" description="Helical" evidence="1">
    <location>
        <begin position="136"/>
        <end position="155"/>
    </location>
</feature>
<feature type="transmembrane region" description="Helical" evidence="1">
    <location>
        <begin position="90"/>
        <end position="115"/>
    </location>
</feature>
<accession>A0A2W4QR08</accession>
<protein>
    <submittedName>
        <fullName evidence="2">Uncharacterized protein</fullName>
    </submittedName>
</protein>
<proteinExistence type="predicted"/>
<comment type="caution">
    <text evidence="2">The sequence shown here is derived from an EMBL/GenBank/DDBJ whole genome shotgun (WGS) entry which is preliminary data.</text>
</comment>
<keyword evidence="1" id="KW-0472">Membrane</keyword>
<evidence type="ECO:0000256" key="1">
    <source>
        <dbReference type="SAM" id="Phobius"/>
    </source>
</evidence>
<name>A0A2W4QR08_9GAMM</name>
<dbReference type="Proteomes" id="UP000249396">
    <property type="component" value="Unassembled WGS sequence"/>
</dbReference>
<dbReference type="EMBL" id="QJPH01000556">
    <property type="protein sequence ID" value="PZN70368.1"/>
    <property type="molecule type" value="Genomic_DNA"/>
</dbReference>
<reference evidence="2 3" key="1">
    <citation type="journal article" date="2018" name="Aquat. Microb. Ecol.">
        <title>Gammaproteobacterial methanotrophs dominate.</title>
        <authorList>
            <person name="Rissanen A.J."/>
            <person name="Saarenheimo J."/>
            <person name="Tiirola M."/>
            <person name="Peura S."/>
            <person name="Aalto S.L."/>
            <person name="Karvinen A."/>
            <person name="Nykanen H."/>
        </authorList>
    </citation>
    <scope>NUCLEOTIDE SEQUENCE [LARGE SCALE GENOMIC DNA]</scope>
    <source>
        <strain evidence="2">AMbin10</strain>
    </source>
</reference>